<organism evidence="2 3">
    <name type="scientific">Chitiniphilus purpureus</name>
    <dbReference type="NCBI Taxonomy" id="2981137"/>
    <lineage>
        <taxon>Bacteria</taxon>
        <taxon>Pseudomonadati</taxon>
        <taxon>Pseudomonadota</taxon>
        <taxon>Betaproteobacteria</taxon>
        <taxon>Neisseriales</taxon>
        <taxon>Chitinibacteraceae</taxon>
        <taxon>Chitiniphilus</taxon>
    </lineage>
</organism>
<feature type="signal peptide" evidence="1">
    <location>
        <begin position="1"/>
        <end position="19"/>
    </location>
</feature>
<dbReference type="InterPro" id="IPR021268">
    <property type="entry name" value="DUF2845"/>
</dbReference>
<dbReference type="Pfam" id="PF11006">
    <property type="entry name" value="DUF2845"/>
    <property type="match status" value="1"/>
</dbReference>
<dbReference type="EMBL" id="CP106753">
    <property type="protein sequence ID" value="UXY17076.1"/>
    <property type="molecule type" value="Genomic_DNA"/>
</dbReference>
<sequence>MRPALSTLCLLLAAAPLHADSTLRCGNLLVQPGDSASHVIGRCGAPQTRATSVEPVFATNRHGRTHQVGSIEVQRWTYDRGPNQFNARLRFEDGTLQRIDFDY</sequence>
<evidence type="ECO:0000256" key="1">
    <source>
        <dbReference type="SAM" id="SignalP"/>
    </source>
</evidence>
<keyword evidence="3" id="KW-1185">Reference proteome</keyword>
<feature type="chain" id="PRO_5046093774" evidence="1">
    <location>
        <begin position="20"/>
        <end position="103"/>
    </location>
</feature>
<dbReference type="Proteomes" id="UP001061302">
    <property type="component" value="Chromosome"/>
</dbReference>
<reference evidence="2" key="1">
    <citation type="submission" date="2022-10" db="EMBL/GenBank/DDBJ databases">
        <title>Chitiniphilus purpureus sp. nov., a novel chitin-degrading bacterium isolated from crawfish pond sediment.</title>
        <authorList>
            <person name="Li K."/>
        </authorList>
    </citation>
    <scope>NUCLEOTIDE SEQUENCE</scope>
    <source>
        <strain evidence="2">CD1</strain>
    </source>
</reference>
<protein>
    <submittedName>
        <fullName evidence="2">DUF2845 domain-containing protein</fullName>
    </submittedName>
</protein>
<keyword evidence="1" id="KW-0732">Signal</keyword>
<gene>
    <name evidence="2" type="ORF">N8I74_08725</name>
</gene>
<proteinExistence type="predicted"/>
<accession>A0ABY6DVJ0</accession>
<evidence type="ECO:0000313" key="2">
    <source>
        <dbReference type="EMBL" id="UXY17076.1"/>
    </source>
</evidence>
<dbReference type="RefSeq" id="WP_263126505.1">
    <property type="nucleotide sequence ID" value="NZ_CP106753.1"/>
</dbReference>
<evidence type="ECO:0000313" key="3">
    <source>
        <dbReference type="Proteomes" id="UP001061302"/>
    </source>
</evidence>
<name>A0ABY6DVJ0_9NEIS</name>